<dbReference type="Gene3D" id="3.90.180.10">
    <property type="entry name" value="Medium-chain alcohol dehydrogenases, catalytic domain"/>
    <property type="match status" value="1"/>
</dbReference>
<proteinExistence type="predicted"/>
<name>A0A328PF20_9GAMM</name>
<keyword evidence="5" id="KW-1185">Reference proteome</keyword>
<dbReference type="PANTHER" id="PTHR48106:SF8">
    <property type="entry name" value="OS02G0805600 PROTEIN"/>
    <property type="match status" value="1"/>
</dbReference>
<dbReference type="OrthoDB" id="9780520at2"/>
<dbReference type="Pfam" id="PF13602">
    <property type="entry name" value="ADH_zinc_N_2"/>
    <property type="match status" value="1"/>
</dbReference>
<sequence>MNTASLPATMIEIGIAEHGGPEALQPRVVPMPTPGPGELLLRVAAAGVNRPDALQRAGLYPPPPGANPTPGLEVAGTVVALGEGVASKATGDTVCALTNGGGYAQYCVVPATQALPIPRGLSMVQAAAVPETFFTVWVNLFEIGRAQRGDIALIHGGTSGIGTTALMLCREFGIRTFATAGGVEKCAMVRELGGDPINYRQEAFAEVVLAKTEHHGADIILDIMGASYFDDNLATLARDGRLLLIGFLGGPVAERVDLQKIAVKRAIVTGSTLRTRTMQEKAAIAQALHRHVWPVLAEGRCLPIIHATYPLERAADAHRDLESGRHIGKIVLEVAQ</sequence>
<dbReference type="InterPro" id="IPR020843">
    <property type="entry name" value="ER"/>
</dbReference>
<dbReference type="Gene3D" id="3.40.50.720">
    <property type="entry name" value="NAD(P)-binding Rossmann-like Domain"/>
    <property type="match status" value="1"/>
</dbReference>
<evidence type="ECO:0000256" key="2">
    <source>
        <dbReference type="ARBA" id="ARBA00023002"/>
    </source>
</evidence>
<evidence type="ECO:0000259" key="3">
    <source>
        <dbReference type="SMART" id="SM00829"/>
    </source>
</evidence>
<dbReference type="InterPro" id="IPR036291">
    <property type="entry name" value="NAD(P)-bd_dom_sf"/>
</dbReference>
<dbReference type="AlphaFoldDB" id="A0A328PF20"/>
<dbReference type="PANTHER" id="PTHR48106">
    <property type="entry name" value="QUINONE OXIDOREDUCTASE PIG3-RELATED"/>
    <property type="match status" value="1"/>
</dbReference>
<dbReference type="InterPro" id="IPR014189">
    <property type="entry name" value="Quinone_OxRdtase_PIG3"/>
</dbReference>
<feature type="domain" description="Enoyl reductase (ER)" evidence="3">
    <location>
        <begin position="19"/>
        <end position="332"/>
    </location>
</feature>
<dbReference type="Proteomes" id="UP000248926">
    <property type="component" value="Unassembled WGS sequence"/>
</dbReference>
<comment type="caution">
    <text evidence="4">The sequence shown here is derived from an EMBL/GenBank/DDBJ whole genome shotgun (WGS) entry which is preliminary data.</text>
</comment>
<dbReference type="GO" id="GO:0016651">
    <property type="term" value="F:oxidoreductase activity, acting on NAD(P)H"/>
    <property type="evidence" value="ECO:0007669"/>
    <property type="project" value="TreeGrafter"/>
</dbReference>
<keyword evidence="2" id="KW-0560">Oxidoreductase</keyword>
<organism evidence="4 5">
    <name type="scientific">Dyella jiangningensis</name>
    <dbReference type="NCBI Taxonomy" id="1379159"/>
    <lineage>
        <taxon>Bacteria</taxon>
        <taxon>Pseudomonadati</taxon>
        <taxon>Pseudomonadota</taxon>
        <taxon>Gammaproteobacteria</taxon>
        <taxon>Lysobacterales</taxon>
        <taxon>Rhodanobacteraceae</taxon>
        <taxon>Dyella</taxon>
    </lineage>
</organism>
<gene>
    <name evidence="4" type="ORF">CA260_09940</name>
</gene>
<dbReference type="RefSeq" id="WP_111983095.1">
    <property type="nucleotide sequence ID" value="NZ_NFZS01000001.1"/>
</dbReference>
<dbReference type="SUPFAM" id="SSF51735">
    <property type="entry name" value="NAD(P)-binding Rossmann-fold domains"/>
    <property type="match status" value="1"/>
</dbReference>
<dbReference type="SUPFAM" id="SSF50129">
    <property type="entry name" value="GroES-like"/>
    <property type="match status" value="1"/>
</dbReference>
<evidence type="ECO:0000313" key="4">
    <source>
        <dbReference type="EMBL" id="RAO78425.1"/>
    </source>
</evidence>
<dbReference type="CDD" id="cd05276">
    <property type="entry name" value="p53_inducible_oxidoreductase"/>
    <property type="match status" value="1"/>
</dbReference>
<evidence type="ECO:0000256" key="1">
    <source>
        <dbReference type="ARBA" id="ARBA00022857"/>
    </source>
</evidence>
<dbReference type="Pfam" id="PF08240">
    <property type="entry name" value="ADH_N"/>
    <property type="match status" value="1"/>
</dbReference>
<dbReference type="SMART" id="SM00829">
    <property type="entry name" value="PKS_ER"/>
    <property type="match status" value="1"/>
</dbReference>
<reference evidence="4 5" key="1">
    <citation type="journal article" date="2018" name="Genet. Mol. Biol.">
        <title>The genome sequence of Dyella jiangningensis FCAV SCS01 from a lignocellulose-decomposing microbial consortium metagenome reveals potential for biotechnological applications.</title>
        <authorList>
            <person name="Desiderato J.G."/>
            <person name="Alvarenga D.O."/>
            <person name="Constancio M.T.L."/>
            <person name="Alves L.M.C."/>
            <person name="Varani A.M."/>
        </authorList>
    </citation>
    <scope>NUCLEOTIDE SEQUENCE [LARGE SCALE GENOMIC DNA]</scope>
    <source>
        <strain evidence="4 5">FCAV SCS01</strain>
    </source>
</reference>
<dbReference type="InterPro" id="IPR013154">
    <property type="entry name" value="ADH-like_N"/>
</dbReference>
<dbReference type="InterPro" id="IPR011032">
    <property type="entry name" value="GroES-like_sf"/>
</dbReference>
<accession>A0A328PF20</accession>
<protein>
    <submittedName>
        <fullName evidence="4">NAD(P)H-quinone oxidoreductase</fullName>
    </submittedName>
</protein>
<evidence type="ECO:0000313" key="5">
    <source>
        <dbReference type="Proteomes" id="UP000248926"/>
    </source>
</evidence>
<dbReference type="EMBL" id="NFZS01000001">
    <property type="protein sequence ID" value="RAO78425.1"/>
    <property type="molecule type" value="Genomic_DNA"/>
</dbReference>
<dbReference type="GO" id="GO:0070402">
    <property type="term" value="F:NADPH binding"/>
    <property type="evidence" value="ECO:0007669"/>
    <property type="project" value="TreeGrafter"/>
</dbReference>
<dbReference type="NCBIfam" id="TIGR02824">
    <property type="entry name" value="quinone_pig3"/>
    <property type="match status" value="1"/>
</dbReference>
<keyword evidence="1" id="KW-0521">NADP</keyword>